<dbReference type="SMART" id="SM00175">
    <property type="entry name" value="RAB"/>
    <property type="match status" value="1"/>
</dbReference>
<dbReference type="PANTHER" id="PTHR47979">
    <property type="entry name" value="DRAB11-RELATED"/>
    <property type="match status" value="1"/>
</dbReference>
<dbReference type="OrthoDB" id="9989112at2759"/>
<dbReference type="Gene3D" id="3.40.50.300">
    <property type="entry name" value="P-loop containing nucleotide triphosphate hydrolases"/>
    <property type="match status" value="1"/>
</dbReference>
<sequence>MSVPWSYVLKFVLVGDAAVGKTSLLVRLTDQRFLQNPDPTLGVEFGSKLIQLEDMNETVKLQCWDTAGSEAFR</sequence>
<protein>
    <submittedName>
        <fullName evidence="1">Uncharacterized protein</fullName>
    </submittedName>
</protein>
<name>A0A0C3QPZ7_9AGAM</name>
<organism evidence="1 2">
    <name type="scientific">Tulasnella calospora MUT 4182</name>
    <dbReference type="NCBI Taxonomy" id="1051891"/>
    <lineage>
        <taxon>Eukaryota</taxon>
        <taxon>Fungi</taxon>
        <taxon>Dikarya</taxon>
        <taxon>Basidiomycota</taxon>
        <taxon>Agaricomycotina</taxon>
        <taxon>Agaricomycetes</taxon>
        <taxon>Cantharellales</taxon>
        <taxon>Tulasnellaceae</taxon>
        <taxon>Tulasnella</taxon>
    </lineage>
</organism>
<dbReference type="CDD" id="cd00154">
    <property type="entry name" value="Rab"/>
    <property type="match status" value="1"/>
</dbReference>
<dbReference type="InterPro" id="IPR001806">
    <property type="entry name" value="Small_GTPase"/>
</dbReference>
<gene>
    <name evidence="1" type="ORF">M407DRAFT_168673</name>
</gene>
<reference evidence="2" key="2">
    <citation type="submission" date="2015-01" db="EMBL/GenBank/DDBJ databases">
        <title>Evolutionary Origins and Diversification of the Mycorrhizal Mutualists.</title>
        <authorList>
            <consortium name="DOE Joint Genome Institute"/>
            <consortium name="Mycorrhizal Genomics Consortium"/>
            <person name="Kohler A."/>
            <person name="Kuo A."/>
            <person name="Nagy L.G."/>
            <person name="Floudas D."/>
            <person name="Copeland A."/>
            <person name="Barry K.W."/>
            <person name="Cichocki N."/>
            <person name="Veneault-Fourrey C."/>
            <person name="LaButti K."/>
            <person name="Lindquist E.A."/>
            <person name="Lipzen A."/>
            <person name="Lundell T."/>
            <person name="Morin E."/>
            <person name="Murat C."/>
            <person name="Riley R."/>
            <person name="Ohm R."/>
            <person name="Sun H."/>
            <person name="Tunlid A."/>
            <person name="Henrissat B."/>
            <person name="Grigoriev I.V."/>
            <person name="Hibbett D.S."/>
            <person name="Martin F."/>
        </authorList>
    </citation>
    <scope>NUCLEOTIDE SEQUENCE [LARGE SCALE GENOMIC DNA]</scope>
    <source>
        <strain evidence="2">MUT 4182</strain>
    </source>
</reference>
<dbReference type="InterPro" id="IPR050209">
    <property type="entry name" value="Rab_GTPases_membrane_traffic"/>
</dbReference>
<dbReference type="STRING" id="1051891.A0A0C3QPZ7"/>
<dbReference type="Pfam" id="PF00071">
    <property type="entry name" value="Ras"/>
    <property type="match status" value="1"/>
</dbReference>
<evidence type="ECO:0000313" key="2">
    <source>
        <dbReference type="Proteomes" id="UP000054248"/>
    </source>
</evidence>
<proteinExistence type="predicted"/>
<reference evidence="1 2" key="1">
    <citation type="submission" date="2014-04" db="EMBL/GenBank/DDBJ databases">
        <authorList>
            <consortium name="DOE Joint Genome Institute"/>
            <person name="Kuo A."/>
            <person name="Girlanda M."/>
            <person name="Perotto S."/>
            <person name="Kohler A."/>
            <person name="Nagy L.G."/>
            <person name="Floudas D."/>
            <person name="Copeland A."/>
            <person name="Barry K.W."/>
            <person name="Cichocki N."/>
            <person name="Veneault-Fourrey C."/>
            <person name="LaButti K."/>
            <person name="Lindquist E.A."/>
            <person name="Lipzen A."/>
            <person name="Lundell T."/>
            <person name="Morin E."/>
            <person name="Murat C."/>
            <person name="Sun H."/>
            <person name="Tunlid A."/>
            <person name="Henrissat B."/>
            <person name="Grigoriev I.V."/>
            <person name="Hibbett D.S."/>
            <person name="Martin F."/>
            <person name="Nordberg H.P."/>
            <person name="Cantor M.N."/>
            <person name="Hua S.X."/>
        </authorList>
    </citation>
    <scope>NUCLEOTIDE SEQUENCE [LARGE SCALE GENOMIC DNA]</scope>
    <source>
        <strain evidence="1 2">MUT 4182</strain>
    </source>
</reference>
<dbReference type="Proteomes" id="UP000054248">
    <property type="component" value="Unassembled WGS sequence"/>
</dbReference>
<keyword evidence="2" id="KW-1185">Reference proteome</keyword>
<dbReference type="InterPro" id="IPR027417">
    <property type="entry name" value="P-loop_NTPase"/>
</dbReference>
<evidence type="ECO:0000313" key="1">
    <source>
        <dbReference type="EMBL" id="KIO29519.1"/>
    </source>
</evidence>
<dbReference type="GO" id="GO:0005525">
    <property type="term" value="F:GTP binding"/>
    <property type="evidence" value="ECO:0007669"/>
    <property type="project" value="InterPro"/>
</dbReference>
<dbReference type="GO" id="GO:0003924">
    <property type="term" value="F:GTPase activity"/>
    <property type="evidence" value="ECO:0007669"/>
    <property type="project" value="InterPro"/>
</dbReference>
<dbReference type="PROSITE" id="PS51419">
    <property type="entry name" value="RAB"/>
    <property type="match status" value="1"/>
</dbReference>
<dbReference type="EMBL" id="KN822982">
    <property type="protein sequence ID" value="KIO29519.1"/>
    <property type="molecule type" value="Genomic_DNA"/>
</dbReference>
<accession>A0A0C3QPZ7</accession>
<dbReference type="AlphaFoldDB" id="A0A0C3QPZ7"/>
<dbReference type="SUPFAM" id="SSF52540">
    <property type="entry name" value="P-loop containing nucleoside triphosphate hydrolases"/>
    <property type="match status" value="1"/>
</dbReference>
<dbReference type="PRINTS" id="PR00449">
    <property type="entry name" value="RASTRNSFRMNG"/>
</dbReference>
<dbReference type="HOGENOM" id="CLU_041217_24_8_1"/>